<gene>
    <name evidence="2" type="ORF">LSCM4_08367</name>
</gene>
<feature type="region of interest" description="Disordered" evidence="1">
    <location>
        <begin position="1"/>
        <end position="44"/>
    </location>
</feature>
<sequence length="571" mass="60705">MSLHKPQEAGGASSNMATIHSLSSLPPCSAPVESAPLPLPSPYQQQRHQLQSMVYVPPSGEVQGVPILYRQTDGTDTPAPLIDELRRSAFYPSTPNSTASSARGSRYSIGTVGSDVALPSLPGSAAGSMSAAYGWPPAPYRLPTLQREEAPSVNHSSGDNSAQASPQRRQGSIGDISLYASVVKPIFNVSRSSQYEVHPPPQPYTPYQYQQQQLLQPYAFSPFQAAPPVLIPAGPPPVQYQYPYAAAANYAAISSGHLGDLSYPPQQLENAAGEAEEPSSPKWHTGLFGLATDVPSAMDSVMCVYCISSAHFNYVYRQQRGMFNPIIAVLLCFDLCWCLQLWPVVTPLSSVTLHTLLIRRELRKRYGLIGNDLFVKRDSYNAGTAAATAEEGTAALAGEETMAGAPEEATSQPHTVRASGVAEETAAAEPAGTEEAAADAPVSPLVTARSDVAGSCAEGSDMVATYVTPCATWYAKLKLSDYWESIVLDGLISCFCVPCAVAQHHREMSIRGDWPGNAVVSRGDFTARDQHLQLGGHPHQGGMTMPIASMVPPVIPFTGCVGGGVSLTNMA</sequence>
<dbReference type="RefSeq" id="XP_067066336.1">
    <property type="nucleotide sequence ID" value="XM_067210235.1"/>
</dbReference>
<feature type="region of interest" description="Disordered" evidence="1">
    <location>
        <begin position="148"/>
        <end position="170"/>
    </location>
</feature>
<accession>A0A836HBC3</accession>
<dbReference type="KEGG" id="loi:92364169"/>
<organism evidence="2 3">
    <name type="scientific">Leishmania orientalis</name>
    <dbReference type="NCBI Taxonomy" id="2249476"/>
    <lineage>
        <taxon>Eukaryota</taxon>
        <taxon>Discoba</taxon>
        <taxon>Euglenozoa</taxon>
        <taxon>Kinetoplastea</taxon>
        <taxon>Metakinetoplastina</taxon>
        <taxon>Trypanosomatida</taxon>
        <taxon>Trypanosomatidae</taxon>
        <taxon>Leishmaniinae</taxon>
        <taxon>Leishmania</taxon>
    </lineage>
</organism>
<name>A0A836HBC3_9TRYP</name>
<evidence type="ECO:0008006" key="4">
    <source>
        <dbReference type="Google" id="ProtNLM"/>
    </source>
</evidence>
<reference evidence="3" key="2">
    <citation type="journal article" date="2021" name="Sci. Data">
        <title>Chromosome-scale genome sequencing, assembly and annotation of six genomes from subfamily Leishmaniinae.</title>
        <authorList>
            <person name="Almutairi H."/>
            <person name="Urbaniak M.D."/>
            <person name="Bates M.D."/>
            <person name="Jariyapan N."/>
            <person name="Kwakye-Nuako G."/>
            <person name="Thomaz Soccol V."/>
            <person name="Al-Salem W.S."/>
            <person name="Dillon R.J."/>
            <person name="Bates P.A."/>
            <person name="Gatherer D."/>
        </authorList>
    </citation>
    <scope>NUCLEOTIDE SEQUENCE [LARGE SCALE GENOMIC DNA]</scope>
</reference>
<evidence type="ECO:0000313" key="2">
    <source>
        <dbReference type="EMBL" id="KAG5488289.1"/>
    </source>
</evidence>
<feature type="compositionally biased region" description="Polar residues" evidence="1">
    <location>
        <begin position="153"/>
        <end position="170"/>
    </location>
</feature>
<dbReference type="Proteomes" id="UP000674143">
    <property type="component" value="Unassembled WGS sequence"/>
</dbReference>
<reference evidence="3" key="1">
    <citation type="journal article" date="2021" name="Microbiol. Resour. Announc.">
        <title>LGAAP: Leishmaniinae Genome Assembly and Annotation Pipeline.</title>
        <authorList>
            <person name="Almutairi H."/>
            <person name="Urbaniak M.D."/>
            <person name="Bates M.D."/>
            <person name="Jariyapan N."/>
            <person name="Kwakye-Nuako G."/>
            <person name="Thomaz-Soccol V."/>
            <person name="Al-Salem W.S."/>
            <person name="Dillon R.J."/>
            <person name="Bates P.A."/>
            <person name="Gatherer D."/>
        </authorList>
    </citation>
    <scope>NUCLEOTIDE SEQUENCE [LARGE SCALE GENOMIC DNA]</scope>
</reference>
<dbReference type="GeneID" id="92364169"/>
<keyword evidence="3" id="KW-1185">Reference proteome</keyword>
<comment type="caution">
    <text evidence="2">The sequence shown here is derived from an EMBL/GenBank/DDBJ whole genome shotgun (WGS) entry which is preliminary data.</text>
</comment>
<proteinExistence type="predicted"/>
<dbReference type="EMBL" id="JAFHLR010000001">
    <property type="protein sequence ID" value="KAG5488289.1"/>
    <property type="molecule type" value="Genomic_DNA"/>
</dbReference>
<evidence type="ECO:0000313" key="3">
    <source>
        <dbReference type="Proteomes" id="UP000674143"/>
    </source>
</evidence>
<dbReference type="AlphaFoldDB" id="A0A836HBC3"/>
<feature type="compositionally biased region" description="Polar residues" evidence="1">
    <location>
        <begin position="12"/>
        <end position="26"/>
    </location>
</feature>
<protein>
    <recommendedName>
        <fullName evidence="4">PLAC8 family protein</fullName>
    </recommendedName>
</protein>
<evidence type="ECO:0000256" key="1">
    <source>
        <dbReference type="SAM" id="MobiDB-lite"/>
    </source>
</evidence>